<name>A0A6A5Q9R6_AMPQU</name>
<reference evidence="8" key="1">
    <citation type="journal article" date="2020" name="Stud. Mycol.">
        <title>101 Dothideomycetes genomes: a test case for predicting lifestyles and emergence of pathogens.</title>
        <authorList>
            <person name="Haridas S."/>
            <person name="Albert R."/>
            <person name="Binder M."/>
            <person name="Bloem J."/>
            <person name="Labutti K."/>
            <person name="Salamov A."/>
            <person name="Andreopoulos B."/>
            <person name="Baker S."/>
            <person name="Barry K."/>
            <person name="Bills G."/>
            <person name="Bluhm B."/>
            <person name="Cannon C."/>
            <person name="Castanera R."/>
            <person name="Culley D."/>
            <person name="Daum C."/>
            <person name="Ezra D."/>
            <person name="Gonzalez J."/>
            <person name="Henrissat B."/>
            <person name="Kuo A."/>
            <person name="Liang C."/>
            <person name="Lipzen A."/>
            <person name="Lutzoni F."/>
            <person name="Magnuson J."/>
            <person name="Mondo S."/>
            <person name="Nolan M."/>
            <person name="Ohm R."/>
            <person name="Pangilinan J."/>
            <person name="Park H.-J."/>
            <person name="Ramirez L."/>
            <person name="Alfaro M."/>
            <person name="Sun H."/>
            <person name="Tritt A."/>
            <person name="Yoshinaga Y."/>
            <person name="Zwiers L.-H."/>
            <person name="Turgeon B."/>
            <person name="Goodwin S."/>
            <person name="Spatafora J."/>
            <person name="Crous P."/>
            <person name="Grigoriev I."/>
        </authorList>
    </citation>
    <scope>NUCLEOTIDE SEQUENCE</scope>
    <source>
        <strain evidence="8">HMLAC05119</strain>
    </source>
</reference>
<feature type="compositionally biased region" description="Acidic residues" evidence="6">
    <location>
        <begin position="132"/>
        <end position="141"/>
    </location>
</feature>
<feature type="compositionally biased region" description="Polar residues" evidence="6">
    <location>
        <begin position="208"/>
        <end position="222"/>
    </location>
</feature>
<evidence type="ECO:0000256" key="2">
    <source>
        <dbReference type="ARBA" id="ARBA00022771"/>
    </source>
</evidence>
<evidence type="ECO:0000256" key="3">
    <source>
        <dbReference type="ARBA" id="ARBA00022833"/>
    </source>
</evidence>
<evidence type="ECO:0000313" key="9">
    <source>
        <dbReference type="Proteomes" id="UP000800096"/>
    </source>
</evidence>
<dbReference type="PROSITE" id="PS51999">
    <property type="entry name" value="ZF_GRF"/>
    <property type="match status" value="1"/>
</dbReference>
<evidence type="ECO:0000256" key="5">
    <source>
        <dbReference type="SAM" id="Coils"/>
    </source>
</evidence>
<feature type="region of interest" description="Disordered" evidence="6">
    <location>
        <begin position="83"/>
        <end position="141"/>
    </location>
</feature>
<proteinExistence type="predicted"/>
<evidence type="ECO:0000259" key="7">
    <source>
        <dbReference type="PROSITE" id="PS51999"/>
    </source>
</evidence>
<keyword evidence="5" id="KW-0175">Coiled coil</keyword>
<feature type="region of interest" description="Disordered" evidence="6">
    <location>
        <begin position="1"/>
        <end position="22"/>
    </location>
</feature>
<keyword evidence="2 4" id="KW-0863">Zinc-finger</keyword>
<feature type="region of interest" description="Disordered" evidence="6">
    <location>
        <begin position="208"/>
        <end position="245"/>
    </location>
</feature>
<dbReference type="Proteomes" id="UP000800096">
    <property type="component" value="Unassembled WGS sequence"/>
</dbReference>
<dbReference type="EMBL" id="ML979140">
    <property type="protein sequence ID" value="KAF1912381.1"/>
    <property type="molecule type" value="Genomic_DNA"/>
</dbReference>
<gene>
    <name evidence="8" type="ORF">BDU57DRAFT_559626</name>
</gene>
<keyword evidence="3" id="KW-0862">Zinc</keyword>
<dbReference type="InterPro" id="IPR010666">
    <property type="entry name" value="Znf_GRF"/>
</dbReference>
<evidence type="ECO:0000313" key="8">
    <source>
        <dbReference type="EMBL" id="KAF1912381.1"/>
    </source>
</evidence>
<feature type="coiled-coil region" evidence="5">
    <location>
        <begin position="311"/>
        <end position="338"/>
    </location>
</feature>
<feature type="compositionally biased region" description="Basic residues" evidence="6">
    <location>
        <begin position="1"/>
        <end position="10"/>
    </location>
</feature>
<accession>A0A6A5Q9R6</accession>
<keyword evidence="1" id="KW-0479">Metal-binding</keyword>
<organism evidence="8 9">
    <name type="scientific">Ampelomyces quisqualis</name>
    <name type="common">Powdery mildew agent</name>
    <dbReference type="NCBI Taxonomy" id="50730"/>
    <lineage>
        <taxon>Eukaryota</taxon>
        <taxon>Fungi</taxon>
        <taxon>Dikarya</taxon>
        <taxon>Ascomycota</taxon>
        <taxon>Pezizomycotina</taxon>
        <taxon>Dothideomycetes</taxon>
        <taxon>Pleosporomycetidae</taxon>
        <taxon>Pleosporales</taxon>
        <taxon>Pleosporineae</taxon>
        <taxon>Phaeosphaeriaceae</taxon>
        <taxon>Ampelomyces</taxon>
    </lineage>
</organism>
<sequence>MSGFRARGRGRGAGVGAGAPPRGQFVDGVWHCDCDPRKPAVHFETKKEGPNKGKWFRTCQKQTTDKGRCKFFLWDSDAHKREAAALSSNSRTEPGSGVPTTPSKRQPSPPPPYSVETIASASTRKRNRTTTDLDDELGYAQADDEFNSELANVMTAIETPSKAVKTSEHATPSTRRKLPWQMDQAATSNGTGLQTPQTDRKVIRDPFNTRTIPSGAVSTPSRRNGMEDGLHPMATPSSSAETPTPARFRNIAPDDLVRDVFEILHVGNVRLSADTHTGLKDLLSKHAKGAEGFKRGRDVIRSTVKAKDAKITELTYRVNTLEAELEAEKAMVKHLQWEAGTQDEDP</sequence>
<evidence type="ECO:0000256" key="4">
    <source>
        <dbReference type="PROSITE-ProRule" id="PRU01343"/>
    </source>
</evidence>
<evidence type="ECO:0000256" key="6">
    <source>
        <dbReference type="SAM" id="MobiDB-lite"/>
    </source>
</evidence>
<dbReference type="GO" id="GO:0008270">
    <property type="term" value="F:zinc ion binding"/>
    <property type="evidence" value="ECO:0007669"/>
    <property type="project" value="UniProtKB-KW"/>
</dbReference>
<keyword evidence="9" id="KW-1185">Reference proteome</keyword>
<feature type="domain" description="GRF-type" evidence="7">
    <location>
        <begin position="32"/>
        <end position="78"/>
    </location>
</feature>
<protein>
    <recommendedName>
        <fullName evidence="7">GRF-type domain-containing protein</fullName>
    </recommendedName>
</protein>
<dbReference type="AlphaFoldDB" id="A0A6A5Q9R6"/>
<evidence type="ECO:0000256" key="1">
    <source>
        <dbReference type="ARBA" id="ARBA00022723"/>
    </source>
</evidence>
<dbReference type="OrthoDB" id="430051at2759"/>